<gene>
    <name evidence="1" type="ORF">AVEN_254189_1</name>
</gene>
<proteinExistence type="predicted"/>
<sequence>MIVLGKAPARIHWRPPGAIHHARWIAKLIYGIKIYLFRNQKDVFKLTKKEDYEERFVKFGALLYTKAWNEAPLSTEALANDLQLWKDLKKIRVRNFEISKTSRDVFERHLWYLSDELVELAIFSDNIISEKKQTVSNLTIKSEKSE</sequence>
<comment type="caution">
    <text evidence="1">The sequence shown here is derived from an EMBL/GenBank/DDBJ whole genome shotgun (WGS) entry which is preliminary data.</text>
</comment>
<reference evidence="1 2" key="1">
    <citation type="journal article" date="2019" name="Sci. Rep.">
        <title>Orb-weaving spider Araneus ventricosus genome elucidates the spidroin gene catalogue.</title>
        <authorList>
            <person name="Kono N."/>
            <person name="Nakamura H."/>
            <person name="Ohtoshi R."/>
            <person name="Moran D.A.P."/>
            <person name="Shinohara A."/>
            <person name="Yoshida Y."/>
            <person name="Fujiwara M."/>
            <person name="Mori M."/>
            <person name="Tomita M."/>
            <person name="Arakawa K."/>
        </authorList>
    </citation>
    <scope>NUCLEOTIDE SEQUENCE [LARGE SCALE GENOMIC DNA]</scope>
</reference>
<dbReference type="EMBL" id="BGPR01017837">
    <property type="protein sequence ID" value="GBN77423.1"/>
    <property type="molecule type" value="Genomic_DNA"/>
</dbReference>
<keyword evidence="2" id="KW-1185">Reference proteome</keyword>
<accession>A0A4Y2RNZ5</accession>
<dbReference type="Proteomes" id="UP000499080">
    <property type="component" value="Unassembled WGS sequence"/>
</dbReference>
<organism evidence="1 2">
    <name type="scientific">Araneus ventricosus</name>
    <name type="common">Orbweaver spider</name>
    <name type="synonym">Epeira ventricosa</name>
    <dbReference type="NCBI Taxonomy" id="182803"/>
    <lineage>
        <taxon>Eukaryota</taxon>
        <taxon>Metazoa</taxon>
        <taxon>Ecdysozoa</taxon>
        <taxon>Arthropoda</taxon>
        <taxon>Chelicerata</taxon>
        <taxon>Arachnida</taxon>
        <taxon>Araneae</taxon>
        <taxon>Araneomorphae</taxon>
        <taxon>Entelegynae</taxon>
        <taxon>Araneoidea</taxon>
        <taxon>Araneidae</taxon>
        <taxon>Araneus</taxon>
    </lineage>
</organism>
<dbReference type="OrthoDB" id="6626714at2759"/>
<name>A0A4Y2RNZ5_ARAVE</name>
<evidence type="ECO:0000313" key="2">
    <source>
        <dbReference type="Proteomes" id="UP000499080"/>
    </source>
</evidence>
<protein>
    <submittedName>
        <fullName evidence="1">Uncharacterized protein</fullName>
    </submittedName>
</protein>
<dbReference type="AlphaFoldDB" id="A0A4Y2RNZ5"/>
<evidence type="ECO:0000313" key="1">
    <source>
        <dbReference type="EMBL" id="GBN77423.1"/>
    </source>
</evidence>